<feature type="region of interest" description="Disordered" evidence="6">
    <location>
        <begin position="748"/>
        <end position="768"/>
    </location>
</feature>
<feature type="region of interest" description="Disordered" evidence="6">
    <location>
        <begin position="1"/>
        <end position="21"/>
    </location>
</feature>
<name>A0A9P5M1C9_9HELO</name>
<feature type="compositionally biased region" description="Polar residues" evidence="6">
    <location>
        <begin position="751"/>
        <end position="760"/>
    </location>
</feature>
<comment type="caution">
    <text evidence="8">The sequence shown here is derived from an EMBL/GenBank/DDBJ whole genome shotgun (WGS) entry which is preliminary data.</text>
</comment>
<dbReference type="InterPro" id="IPR002523">
    <property type="entry name" value="MgTranspt_CorA/ZnTranspt_ZntB"/>
</dbReference>
<feature type="region of interest" description="Disordered" evidence="6">
    <location>
        <begin position="142"/>
        <end position="162"/>
    </location>
</feature>
<dbReference type="Gene3D" id="1.20.58.340">
    <property type="entry name" value="Magnesium transport protein CorA, transmembrane region"/>
    <property type="match status" value="1"/>
</dbReference>
<feature type="transmembrane region" description="Helical" evidence="7">
    <location>
        <begin position="885"/>
        <end position="903"/>
    </location>
</feature>
<feature type="coiled-coil region" evidence="5">
    <location>
        <begin position="788"/>
        <end position="818"/>
    </location>
</feature>
<feature type="compositionally biased region" description="Polar residues" evidence="6">
    <location>
        <begin position="1"/>
        <end position="12"/>
    </location>
</feature>
<evidence type="ECO:0000256" key="6">
    <source>
        <dbReference type="SAM" id="MobiDB-lite"/>
    </source>
</evidence>
<comment type="subcellular location">
    <subcellularLocation>
        <location evidence="1">Membrane</location>
        <topology evidence="1">Multi-pass membrane protein</topology>
    </subcellularLocation>
</comment>
<dbReference type="RefSeq" id="XP_038734968.1">
    <property type="nucleotide sequence ID" value="XM_038874359.1"/>
</dbReference>
<dbReference type="PANTHER" id="PTHR47685">
    <property type="entry name" value="MAGNESIUM TRANSPORT PROTEIN CORA"/>
    <property type="match status" value="1"/>
</dbReference>
<evidence type="ECO:0000256" key="5">
    <source>
        <dbReference type="SAM" id="Coils"/>
    </source>
</evidence>
<evidence type="ECO:0000313" key="9">
    <source>
        <dbReference type="Proteomes" id="UP000710849"/>
    </source>
</evidence>
<dbReference type="Pfam" id="PF01544">
    <property type="entry name" value="CorA"/>
    <property type="match status" value="1"/>
</dbReference>
<feature type="transmembrane region" description="Helical" evidence="7">
    <location>
        <begin position="842"/>
        <end position="864"/>
    </location>
</feature>
<dbReference type="SUPFAM" id="SSF144083">
    <property type="entry name" value="Magnesium transport protein CorA, transmembrane region"/>
    <property type="match status" value="1"/>
</dbReference>
<dbReference type="InterPro" id="IPR045863">
    <property type="entry name" value="CorA_TM1_TM2"/>
</dbReference>
<organism evidence="8 9">
    <name type="scientific">Botrytis byssoidea</name>
    <dbReference type="NCBI Taxonomy" id="139641"/>
    <lineage>
        <taxon>Eukaryota</taxon>
        <taxon>Fungi</taxon>
        <taxon>Dikarya</taxon>
        <taxon>Ascomycota</taxon>
        <taxon>Pezizomycotina</taxon>
        <taxon>Leotiomycetes</taxon>
        <taxon>Helotiales</taxon>
        <taxon>Sclerotiniaceae</taxon>
        <taxon>Botrytis</taxon>
    </lineage>
</organism>
<keyword evidence="5" id="KW-0175">Coiled coil</keyword>
<evidence type="ECO:0000256" key="3">
    <source>
        <dbReference type="ARBA" id="ARBA00022989"/>
    </source>
</evidence>
<gene>
    <name evidence="8" type="ORF">EAE97_003847</name>
</gene>
<evidence type="ECO:0000256" key="1">
    <source>
        <dbReference type="ARBA" id="ARBA00004141"/>
    </source>
</evidence>
<dbReference type="GO" id="GO:0046873">
    <property type="term" value="F:metal ion transmembrane transporter activity"/>
    <property type="evidence" value="ECO:0007669"/>
    <property type="project" value="InterPro"/>
</dbReference>
<protein>
    <submittedName>
        <fullName evidence="8">Uncharacterized protein</fullName>
    </submittedName>
</protein>
<dbReference type="EMBL" id="RCSW01000006">
    <property type="protein sequence ID" value="KAF7948436.1"/>
    <property type="molecule type" value="Genomic_DNA"/>
</dbReference>
<dbReference type="GeneID" id="62147436"/>
<feature type="transmembrane region" description="Helical" evidence="7">
    <location>
        <begin position="909"/>
        <end position="930"/>
    </location>
</feature>
<evidence type="ECO:0000256" key="7">
    <source>
        <dbReference type="SAM" id="Phobius"/>
    </source>
</evidence>
<proteinExistence type="predicted"/>
<sequence>MAEPNPANTDGANGTAALNKDFNDDSIPQELLKTDDYVSIYLRCRYDRRGHIENGQLDDFEASLPDDFRKGLPGDYKKKIKHELDRIAELRAIFSGRERNLSDITKLNKFKVAWKNNAIDSSQENSKNNARELNELKKQQEGLSRKFEAPQNESTTATQVGKDLAENDRKILAAENKDRILKEVAKWNHPCVSIAEAEKLVSDDSGYGFNVSKITLEKGKLNDADKTASFDQYQIKKYSVSEVLDFVGGQDPWARENTESIRYFHFPANNMKWIEKAIQRHYKESEDHRPQTSKILSRELWTGQQHGALDDPLHARHMRSHCKHIPQDPEVDAILAENHHDSPKRRNNNIVLVMPYLHWEMDRKRAHMAKIAKELTSKYQAKQPRHHILNKSILAEIVESNRKKYGFLQQLEVKERAGLDVPAPSGESKQMTGLSRFLRTSSKTGLNQNFSGKITNPCGCYLMQAAKVYEAMDLEPDIKLLRSHLHETPPFHPRRTLDQSYYFKLENTDSRDKDQVVSRGTNERRKTNGGTRVVMVDQLWMYILDERGLPFGESTHFFSQGHIIDTHIDTIITSFPRRLGRNKPDSSGVHKCIRDRLENIRPGQINSVYDLALLIINECSMVFFDRTKPTGKRPEVLDIFSNAIGYVSEMKTNAFELFWRHLEKLSGQKLKTSPERARMYLNINPEGVLLREAHDIIEELKMMSHINLQQLQITQVFSKALQTINGQVEPMQEITGLLNLTLKELQKKNSSDSNGLTNDSPAKDTPTKFSKGILKHTIDQSLDLVDTISNHHSELQQLEESAREIAEQLRDLLTLKQQQASIIEATASLDRADESVHQGRSIMIFTIITIIFLPLPFMSSIFGMNAVEFTGSSNSVMGIREQFEFMFPISIALTLFFLCMALKPPRPTLTIFPFFLFFPIVLFKAAWYGYRGKPEKWQRLSCYLLVGSAKEKMGERYRDMATNVYRWCAASNAKDTIEPQPKNSGNKEQAAPNDESCEVFYLGGDKFKDSASMIEGDVV</sequence>
<keyword evidence="2 7" id="KW-0812">Transmembrane</keyword>
<accession>A0A9P5M1C9</accession>
<dbReference type="InterPro" id="IPR050829">
    <property type="entry name" value="CorA_MIT"/>
</dbReference>
<keyword evidence="4 7" id="KW-0472">Membrane</keyword>
<evidence type="ECO:0000313" key="8">
    <source>
        <dbReference type="EMBL" id="KAF7948436.1"/>
    </source>
</evidence>
<dbReference type="PANTHER" id="PTHR47685:SF1">
    <property type="entry name" value="MAGNESIUM TRANSPORT PROTEIN CORA"/>
    <property type="match status" value="1"/>
</dbReference>
<dbReference type="AlphaFoldDB" id="A0A9P5M1C9"/>
<keyword evidence="3 7" id="KW-1133">Transmembrane helix</keyword>
<reference evidence="8 9" key="1">
    <citation type="journal article" date="2020" name="Genome Biol. Evol.">
        <title>Comparative genomics of Sclerotiniaceae.</title>
        <authorList>
            <person name="Valero Jimenez C.A."/>
            <person name="Steentjes M."/>
            <person name="Scholten O.E."/>
            <person name="Van Kan J.A.L."/>
        </authorList>
    </citation>
    <scope>NUCLEOTIDE SEQUENCE [LARGE SCALE GENOMIC DNA]</scope>
    <source>
        <strain evidence="8 9">MUCL 94</strain>
    </source>
</reference>
<dbReference type="Proteomes" id="UP000710849">
    <property type="component" value="Unassembled WGS sequence"/>
</dbReference>
<evidence type="ECO:0000256" key="2">
    <source>
        <dbReference type="ARBA" id="ARBA00022692"/>
    </source>
</evidence>
<keyword evidence="9" id="KW-1185">Reference proteome</keyword>
<evidence type="ECO:0000256" key="4">
    <source>
        <dbReference type="ARBA" id="ARBA00023136"/>
    </source>
</evidence>
<dbReference type="GO" id="GO:0016020">
    <property type="term" value="C:membrane"/>
    <property type="evidence" value="ECO:0007669"/>
    <property type="project" value="UniProtKB-SubCell"/>
</dbReference>